<feature type="transmembrane region" description="Helical" evidence="9">
    <location>
        <begin position="284"/>
        <end position="305"/>
    </location>
</feature>
<evidence type="ECO:0000256" key="3">
    <source>
        <dbReference type="ARBA" id="ARBA00022692"/>
    </source>
</evidence>
<dbReference type="InterPro" id="IPR003439">
    <property type="entry name" value="ABC_transporter-like_ATP-bd"/>
</dbReference>
<sequence>MGLVCVFNSNKCFIYTVAIGIICSIVSGFGQPVLALVASRISNLMLTLLPTSSEFRTKAYENVYIFIGLAALIVSVNYIQYMCFSVACTRIIAKMRHQFLRAVLRQNAGWFDKNHSGTITTQLNDNIERIREGIGDKLGLLVRGGAMFVAALVISYIYQWRIAFVMVGIAPISCFIMAQLAQQMGASTQNELVGIGKAGSIAEEAILGVRTVQAFNGQEELVKRYEEQLGKGRKHGIIKSLWSGFLGGLFYLFLNAFAGAGALYGGHLLRIEIMDKPGDVFTAMMAMLLGAYFLGLISPHLMVLLNARVAAGVIYQTIDRVPRIDVYSTQGKSPKNIQGRIVFKDVHFRYPTRKDIKILNGLSVVIEPGQTVALVGHSGCGKSTSVGLLTRLYEAESGTVTIDGTDVREFNIAYLRNVIGIVQQEPVLFNDTLENNLRFGKPDATLEQMKEACHMANANSFIAKLPQGYQTRIGEGGVQLSGGQKQRIAIARALIRNPKILLLDEATSALDAHSEAVVQEALNNAAVGRTTIMIAHRLSTVKNADKICVFEKGTIVEQGTHHELVELDGRYAQLVKAQQFQHDDDEKVEDEDYLYVLISEGTEMFKRLRSQIAGTFCAMICGLHLPSLCLISKYIFEAFASQSYDDYMIHRLCMAMVMFCCCGFGVTLFQFLSSMFYGIASENMALSFRVRSFRNILLQDAAYFDQPEHTPGKLITRLATDAPNVKAVIDSRMLQVIFGITALCVNTIIGYIYSWQVTTLGFGFSLMLAGLQIFLAHLIQNKNLKLIAADEAGRLAVEIFENVKTIQLLTREEVFYKNYETASKHHKRSEISKAWIEAVNFCVSQTFQYIMQILTYSVGIHIMYKDMKSPNDVFIAIIAMLLGAVGVMNAASYFPEFVKARTASGLLFATIYRQPKTGDYKQGEKTLRGNVMFENVKFCYPLKPKDPVMRGLQFSATRGQTVALVGPSGCGKSTAISLLERFYDPAGGFVRLDGKDLSKLCLHHVRTQMALVGQEPRLFGGSIRQNICLGLEEKPTDDKIKTALKLANASSFVEALPEGLDTDVGEKGSKLSGGQKQRIAIARALVRDPKILLLDEATSALDSEAEKAVQEALDRASEGRTCITIAHRLSSIQNSDVIIYIDHGKVREFGTHAQLMAKKGKYYDLIRKQDLAG</sequence>
<keyword evidence="4" id="KW-0677">Repeat</keyword>
<dbReference type="CDD" id="cd03249">
    <property type="entry name" value="ABC_MTABC3_MDL1_MDL2"/>
    <property type="match status" value="2"/>
</dbReference>
<feature type="transmembrane region" description="Helical" evidence="9">
    <location>
        <begin position="612"/>
        <end position="636"/>
    </location>
</feature>
<keyword evidence="8 9" id="KW-0472">Membrane</keyword>
<dbReference type="InterPro" id="IPR003593">
    <property type="entry name" value="AAA+_ATPase"/>
</dbReference>
<dbReference type="AlphaFoldDB" id="A0A0N4VG42"/>
<evidence type="ECO:0000313" key="12">
    <source>
        <dbReference type="EMBL" id="VDD94383.1"/>
    </source>
</evidence>
<feature type="transmembrane region" description="Helical" evidence="9">
    <location>
        <begin position="163"/>
        <end position="181"/>
    </location>
</feature>
<evidence type="ECO:0000313" key="14">
    <source>
        <dbReference type="WBParaSite" id="EVEC_0000973701-mRNA-1"/>
    </source>
</evidence>
<dbReference type="SUPFAM" id="SSF90123">
    <property type="entry name" value="ABC transporter transmembrane region"/>
    <property type="match status" value="2"/>
</dbReference>
<feature type="transmembrane region" description="Helical" evidence="9">
    <location>
        <begin position="656"/>
        <end position="679"/>
    </location>
</feature>
<organism evidence="14">
    <name type="scientific">Enterobius vermicularis</name>
    <name type="common">Human pinworm</name>
    <dbReference type="NCBI Taxonomy" id="51028"/>
    <lineage>
        <taxon>Eukaryota</taxon>
        <taxon>Metazoa</taxon>
        <taxon>Ecdysozoa</taxon>
        <taxon>Nematoda</taxon>
        <taxon>Chromadorea</taxon>
        <taxon>Rhabditida</taxon>
        <taxon>Spirurina</taxon>
        <taxon>Oxyuridomorpha</taxon>
        <taxon>Oxyuroidea</taxon>
        <taxon>Oxyuridae</taxon>
        <taxon>Enterobius</taxon>
    </lineage>
</organism>
<name>A0A0N4VG42_ENTVE</name>
<dbReference type="FunFam" id="3.40.50.300:FF:001370">
    <property type="entry name" value="p-GlycoProtein related"/>
    <property type="match status" value="2"/>
</dbReference>
<evidence type="ECO:0000256" key="6">
    <source>
        <dbReference type="ARBA" id="ARBA00022840"/>
    </source>
</evidence>
<dbReference type="CDD" id="cd18577">
    <property type="entry name" value="ABC_6TM_Pgp_ABCB1_D1_like"/>
    <property type="match status" value="1"/>
</dbReference>
<keyword evidence="6" id="KW-0067">ATP-binding</keyword>
<dbReference type="WBParaSite" id="EVEC_0000973701-mRNA-1">
    <property type="protein sequence ID" value="EVEC_0000973701-mRNA-1"/>
    <property type="gene ID" value="EVEC_0000973701"/>
</dbReference>
<evidence type="ECO:0000256" key="5">
    <source>
        <dbReference type="ARBA" id="ARBA00022741"/>
    </source>
</evidence>
<dbReference type="GO" id="GO:0005524">
    <property type="term" value="F:ATP binding"/>
    <property type="evidence" value="ECO:0007669"/>
    <property type="project" value="UniProtKB-KW"/>
</dbReference>
<dbReference type="SMART" id="SM00382">
    <property type="entry name" value="AAA"/>
    <property type="match status" value="2"/>
</dbReference>
<dbReference type="PROSITE" id="PS00211">
    <property type="entry name" value="ABC_TRANSPORTER_1"/>
    <property type="match status" value="2"/>
</dbReference>
<dbReference type="InterPro" id="IPR011527">
    <property type="entry name" value="ABC1_TM_dom"/>
</dbReference>
<feature type="transmembrane region" description="Helical" evidence="9">
    <location>
        <begin position="12"/>
        <end position="38"/>
    </location>
</feature>
<dbReference type="GO" id="GO:0005743">
    <property type="term" value="C:mitochondrial inner membrane"/>
    <property type="evidence" value="ECO:0007669"/>
    <property type="project" value="TreeGrafter"/>
</dbReference>
<evidence type="ECO:0000256" key="7">
    <source>
        <dbReference type="ARBA" id="ARBA00022989"/>
    </source>
</evidence>
<dbReference type="InterPro" id="IPR039421">
    <property type="entry name" value="Type_1_exporter"/>
</dbReference>
<evidence type="ECO:0000259" key="11">
    <source>
        <dbReference type="PROSITE" id="PS50929"/>
    </source>
</evidence>
<feature type="transmembrane region" description="Helical" evidence="9">
    <location>
        <begin position="760"/>
        <end position="779"/>
    </location>
</feature>
<proteinExistence type="inferred from homology"/>
<comment type="subcellular location">
    <subcellularLocation>
        <location evidence="1">Membrane</location>
        <topology evidence="1">Multi-pass membrane protein</topology>
    </subcellularLocation>
</comment>
<feature type="domain" description="ABC transmembrane type-1" evidence="11">
    <location>
        <begin position="18"/>
        <end position="306"/>
    </location>
</feature>
<dbReference type="STRING" id="51028.A0A0N4VG42"/>
<dbReference type="OrthoDB" id="6500128at2759"/>
<reference evidence="14" key="1">
    <citation type="submission" date="2017-02" db="UniProtKB">
        <authorList>
            <consortium name="WormBaseParasite"/>
        </authorList>
    </citation>
    <scope>IDENTIFICATION</scope>
</reference>
<feature type="domain" description="ABC transmembrane type-1" evidence="11">
    <location>
        <begin position="612"/>
        <end position="899"/>
    </location>
</feature>
<feature type="transmembrane region" description="Helical" evidence="9">
    <location>
        <begin position="873"/>
        <end position="894"/>
    </location>
</feature>
<dbReference type="InterPro" id="IPR017871">
    <property type="entry name" value="ABC_transporter-like_CS"/>
</dbReference>
<keyword evidence="7 9" id="KW-1133">Transmembrane helix</keyword>
<dbReference type="Gene3D" id="3.40.50.300">
    <property type="entry name" value="P-loop containing nucleotide triphosphate hydrolases"/>
    <property type="match status" value="2"/>
</dbReference>
<dbReference type="Proteomes" id="UP000274131">
    <property type="component" value="Unassembled WGS sequence"/>
</dbReference>
<keyword evidence="13" id="KW-1185">Reference proteome</keyword>
<dbReference type="PANTHER" id="PTHR43394:SF27">
    <property type="entry name" value="ATP-DEPENDENT TRANSLOCASE ABCB1-LIKE"/>
    <property type="match status" value="1"/>
</dbReference>
<dbReference type="GO" id="GO:0015421">
    <property type="term" value="F:ABC-type oligopeptide transporter activity"/>
    <property type="evidence" value="ECO:0007669"/>
    <property type="project" value="TreeGrafter"/>
</dbReference>
<evidence type="ECO:0000256" key="4">
    <source>
        <dbReference type="ARBA" id="ARBA00022737"/>
    </source>
</evidence>
<feature type="domain" description="ABC transporter" evidence="10">
    <location>
        <begin position="931"/>
        <end position="1168"/>
    </location>
</feature>
<dbReference type="Gene3D" id="1.20.1560.10">
    <property type="entry name" value="ABC transporter type 1, transmembrane domain"/>
    <property type="match status" value="1"/>
</dbReference>
<dbReference type="PROSITE" id="PS50893">
    <property type="entry name" value="ABC_TRANSPORTER_2"/>
    <property type="match status" value="2"/>
</dbReference>
<dbReference type="InterPro" id="IPR027417">
    <property type="entry name" value="P-loop_NTPase"/>
</dbReference>
<evidence type="ECO:0000256" key="9">
    <source>
        <dbReference type="SAM" id="Phobius"/>
    </source>
</evidence>
<reference evidence="12 13" key="2">
    <citation type="submission" date="2018-10" db="EMBL/GenBank/DDBJ databases">
        <authorList>
            <consortium name="Pathogen Informatics"/>
        </authorList>
    </citation>
    <scope>NUCLEOTIDE SEQUENCE [LARGE SCALE GENOMIC DNA]</scope>
</reference>
<feature type="transmembrane region" description="Helical" evidence="9">
    <location>
        <begin position="138"/>
        <end position="157"/>
    </location>
</feature>
<evidence type="ECO:0000256" key="8">
    <source>
        <dbReference type="ARBA" id="ARBA00023136"/>
    </source>
</evidence>
<dbReference type="CDD" id="cd18578">
    <property type="entry name" value="ABC_6TM_Pgp_ABCB1_D2_like"/>
    <property type="match status" value="1"/>
</dbReference>
<dbReference type="GO" id="GO:0009636">
    <property type="term" value="P:response to toxic substance"/>
    <property type="evidence" value="ECO:0007669"/>
    <property type="project" value="UniProtKB-ARBA"/>
</dbReference>
<protein>
    <submittedName>
        <fullName evidence="14">ABC transporter ATP-binding protein</fullName>
    </submittedName>
</protein>
<dbReference type="Pfam" id="PF00005">
    <property type="entry name" value="ABC_tran"/>
    <property type="match status" value="2"/>
</dbReference>
<dbReference type="GO" id="GO:0090374">
    <property type="term" value="P:oligopeptide export from mitochondrion"/>
    <property type="evidence" value="ECO:0007669"/>
    <property type="project" value="TreeGrafter"/>
</dbReference>
<feature type="transmembrane region" description="Helical" evidence="9">
    <location>
        <begin position="736"/>
        <end position="754"/>
    </location>
</feature>
<keyword evidence="3 9" id="KW-0812">Transmembrane</keyword>
<feature type="transmembrane region" description="Helical" evidence="9">
    <location>
        <begin position="241"/>
        <end position="264"/>
    </location>
</feature>
<feature type="domain" description="ABC transporter" evidence="10">
    <location>
        <begin position="341"/>
        <end position="577"/>
    </location>
</feature>
<dbReference type="SUPFAM" id="SSF52540">
    <property type="entry name" value="P-loop containing nucleoside triphosphate hydrolases"/>
    <property type="match status" value="2"/>
</dbReference>
<dbReference type="InterPro" id="IPR036640">
    <property type="entry name" value="ABC1_TM_sf"/>
</dbReference>
<evidence type="ECO:0000259" key="10">
    <source>
        <dbReference type="PROSITE" id="PS50893"/>
    </source>
</evidence>
<dbReference type="PROSITE" id="PS50929">
    <property type="entry name" value="ABC_TM1F"/>
    <property type="match status" value="2"/>
</dbReference>
<evidence type="ECO:0000313" key="13">
    <source>
        <dbReference type="Proteomes" id="UP000274131"/>
    </source>
</evidence>
<comment type="similarity">
    <text evidence="2">Belongs to the ABC transporter superfamily. ABCB family. Multidrug resistance exporter (TC 3.A.1.201) subfamily.</text>
</comment>
<dbReference type="PANTHER" id="PTHR43394">
    <property type="entry name" value="ATP-DEPENDENT PERMEASE MDL1, MITOCHONDRIAL"/>
    <property type="match status" value="1"/>
</dbReference>
<dbReference type="GO" id="GO:0016887">
    <property type="term" value="F:ATP hydrolysis activity"/>
    <property type="evidence" value="ECO:0007669"/>
    <property type="project" value="InterPro"/>
</dbReference>
<keyword evidence="5" id="KW-0547">Nucleotide-binding</keyword>
<accession>A0A0N4VG42</accession>
<evidence type="ECO:0000256" key="1">
    <source>
        <dbReference type="ARBA" id="ARBA00004141"/>
    </source>
</evidence>
<evidence type="ECO:0000256" key="2">
    <source>
        <dbReference type="ARBA" id="ARBA00007577"/>
    </source>
</evidence>
<dbReference type="EMBL" id="UXUI01009833">
    <property type="protein sequence ID" value="VDD94383.1"/>
    <property type="molecule type" value="Genomic_DNA"/>
</dbReference>
<feature type="transmembrane region" description="Helical" evidence="9">
    <location>
        <begin position="63"/>
        <end position="92"/>
    </location>
</feature>
<dbReference type="Pfam" id="PF00664">
    <property type="entry name" value="ABC_membrane"/>
    <property type="match status" value="2"/>
</dbReference>
<dbReference type="FunFam" id="1.20.1560.10:FF:000087">
    <property type="entry name" value="p-GlycoProtein related"/>
    <property type="match status" value="1"/>
</dbReference>
<gene>
    <name evidence="12" type="ORF">EVEC_LOCUS9134</name>
</gene>